<dbReference type="AlphaFoldDB" id="A0A3L8R9W9"/>
<dbReference type="SUPFAM" id="SSF103473">
    <property type="entry name" value="MFS general substrate transporter"/>
    <property type="match status" value="1"/>
</dbReference>
<accession>A0A3L8R9W9</accession>
<evidence type="ECO:0000256" key="8">
    <source>
        <dbReference type="SAM" id="Phobius"/>
    </source>
</evidence>
<comment type="caution">
    <text evidence="9">The sequence shown here is derived from an EMBL/GenBank/DDBJ whole genome shotgun (WGS) entry which is preliminary data.</text>
</comment>
<evidence type="ECO:0000256" key="3">
    <source>
        <dbReference type="ARBA" id="ARBA00022448"/>
    </source>
</evidence>
<evidence type="ECO:0000256" key="6">
    <source>
        <dbReference type="ARBA" id="ARBA00023136"/>
    </source>
</evidence>
<reference evidence="9 10" key="1">
    <citation type="journal article" date="2018" name="Proc. R. Soc. B">
        <title>A non-coding region near Follistatin controls head colour polymorphism in the Gouldian finch.</title>
        <authorList>
            <person name="Toomey M.B."/>
            <person name="Marques C.I."/>
            <person name="Andrade P."/>
            <person name="Araujo P.M."/>
            <person name="Sabatino S."/>
            <person name="Gazda M.A."/>
            <person name="Afonso S."/>
            <person name="Lopes R.J."/>
            <person name="Corbo J.C."/>
            <person name="Carneiro M."/>
        </authorList>
    </citation>
    <scope>NUCLEOTIDE SEQUENCE [LARGE SCALE GENOMIC DNA]</scope>
    <source>
        <strain evidence="9">Red01</strain>
        <tissue evidence="9">Muscle</tissue>
    </source>
</reference>
<evidence type="ECO:0000256" key="2">
    <source>
        <dbReference type="ARBA" id="ARBA00008335"/>
    </source>
</evidence>
<proteinExistence type="inferred from homology"/>
<evidence type="ECO:0000313" key="9">
    <source>
        <dbReference type="EMBL" id="RLV76397.1"/>
    </source>
</evidence>
<evidence type="ECO:0000256" key="1">
    <source>
        <dbReference type="ARBA" id="ARBA00004155"/>
    </source>
</evidence>
<dbReference type="Proteomes" id="UP000276834">
    <property type="component" value="Unassembled WGS sequence"/>
</dbReference>
<keyword evidence="6 8" id="KW-0472">Membrane</keyword>
<keyword evidence="4 8" id="KW-0812">Transmembrane</keyword>
<organism evidence="9 10">
    <name type="scientific">Chloebia gouldiae</name>
    <name type="common">Gouldian finch</name>
    <name type="synonym">Erythrura gouldiae</name>
    <dbReference type="NCBI Taxonomy" id="44316"/>
    <lineage>
        <taxon>Eukaryota</taxon>
        <taxon>Metazoa</taxon>
        <taxon>Chordata</taxon>
        <taxon>Craniata</taxon>
        <taxon>Vertebrata</taxon>
        <taxon>Euteleostomi</taxon>
        <taxon>Archelosauria</taxon>
        <taxon>Archosauria</taxon>
        <taxon>Dinosauria</taxon>
        <taxon>Saurischia</taxon>
        <taxon>Theropoda</taxon>
        <taxon>Coelurosauria</taxon>
        <taxon>Aves</taxon>
        <taxon>Neognathae</taxon>
        <taxon>Neoaves</taxon>
        <taxon>Telluraves</taxon>
        <taxon>Australaves</taxon>
        <taxon>Passeriformes</taxon>
        <taxon>Passeroidea</taxon>
        <taxon>Passeridae</taxon>
        <taxon>Chloebia</taxon>
    </lineage>
</organism>
<keyword evidence="5 8" id="KW-1133">Transmembrane helix</keyword>
<evidence type="ECO:0000313" key="10">
    <source>
        <dbReference type="Proteomes" id="UP000276834"/>
    </source>
</evidence>
<dbReference type="PANTHER" id="PTHR23512">
    <property type="entry name" value="MAJOR FACILITATOR SUPERFAMILY DOMAIN-CONTAINING PROTEIN 1"/>
    <property type="match status" value="1"/>
</dbReference>
<dbReference type="GO" id="GO:0005765">
    <property type="term" value="C:lysosomal membrane"/>
    <property type="evidence" value="ECO:0007669"/>
    <property type="project" value="UniProtKB-SubCell"/>
</dbReference>
<comment type="subcellular location">
    <subcellularLocation>
        <location evidence="1">Lysosome membrane</location>
        <topology evidence="1">Multi-pass membrane protein</topology>
    </subcellularLocation>
</comment>
<name>A0A3L8R9W9_CHLGU</name>
<dbReference type="OrthoDB" id="424834at2759"/>
<keyword evidence="7" id="KW-0458">Lysosome</keyword>
<feature type="transmembrane region" description="Helical" evidence="8">
    <location>
        <begin position="77"/>
        <end position="98"/>
    </location>
</feature>
<evidence type="ECO:0000256" key="7">
    <source>
        <dbReference type="ARBA" id="ARBA00023228"/>
    </source>
</evidence>
<evidence type="ECO:0000256" key="5">
    <source>
        <dbReference type="ARBA" id="ARBA00022989"/>
    </source>
</evidence>
<comment type="similarity">
    <text evidence="2">Belongs to the major facilitator superfamily.</text>
</comment>
<keyword evidence="10" id="KW-1185">Reference proteome</keyword>
<protein>
    <submittedName>
        <fullName evidence="9">Uncharacterized protein</fullName>
    </submittedName>
</protein>
<dbReference type="InterPro" id="IPR052187">
    <property type="entry name" value="MFSD1"/>
</dbReference>
<evidence type="ECO:0000256" key="4">
    <source>
        <dbReference type="ARBA" id="ARBA00022692"/>
    </source>
</evidence>
<dbReference type="InterPro" id="IPR036259">
    <property type="entry name" value="MFS_trans_sf"/>
</dbReference>
<keyword evidence="3" id="KW-0813">Transport</keyword>
<dbReference type="EMBL" id="QUSF01000656">
    <property type="protein sequence ID" value="RLV76397.1"/>
    <property type="molecule type" value="Genomic_DNA"/>
</dbReference>
<dbReference type="PANTHER" id="PTHR23512:SF3">
    <property type="entry name" value="MAJOR FACILITATOR SUPERFAMILY DOMAIN-CONTAINING PROTEIN 1"/>
    <property type="match status" value="1"/>
</dbReference>
<sequence length="105" mass="12058">MELRICLNGRGSFQGVLFSSSFSRTMWSPGPARTQVLKAQHHFPAFREEGSYFCYDNPAALQTQVQRDMQVSTAQFMALYAWYSWPNVVLCFFGGFLLDRVFGVR</sequence>
<gene>
    <name evidence="9" type="ORF">DV515_00017017</name>
</gene>